<evidence type="ECO:0000313" key="1">
    <source>
        <dbReference type="EMBL" id="OMJ10976.1"/>
    </source>
</evidence>
<gene>
    <name evidence="1" type="ORF">AYI69_g10034</name>
</gene>
<feature type="non-terminal residue" evidence="1">
    <location>
        <position position="29"/>
    </location>
</feature>
<evidence type="ECO:0000313" key="2">
    <source>
        <dbReference type="Proteomes" id="UP000187429"/>
    </source>
</evidence>
<accession>A0A1R1X8N0</accession>
<sequence length="29" mass="3077">MSLKPFTDIKKIPNARELGSTLAENSGAS</sequence>
<proteinExistence type="predicted"/>
<protein>
    <submittedName>
        <fullName evidence="1">Uncharacterized protein</fullName>
    </submittedName>
</protein>
<dbReference type="AlphaFoldDB" id="A0A1R1X8N0"/>
<reference evidence="2" key="1">
    <citation type="submission" date="2017-01" db="EMBL/GenBank/DDBJ databases">
        <authorList>
            <person name="Wang Y."/>
            <person name="White M."/>
            <person name="Kvist S."/>
            <person name="Moncalvo J.-M."/>
        </authorList>
    </citation>
    <scope>NUCLEOTIDE SEQUENCE [LARGE SCALE GENOMIC DNA]</scope>
    <source>
        <strain evidence="2">ID-206-W2</strain>
    </source>
</reference>
<dbReference type="Proteomes" id="UP000187429">
    <property type="component" value="Unassembled WGS sequence"/>
</dbReference>
<comment type="caution">
    <text evidence="1">The sequence shown here is derived from an EMBL/GenBank/DDBJ whole genome shotgun (WGS) entry which is preliminary data.</text>
</comment>
<name>A0A1R1X8N0_9FUNG</name>
<keyword evidence="2" id="KW-1185">Reference proteome</keyword>
<organism evidence="1 2">
    <name type="scientific">Smittium culicis</name>
    <dbReference type="NCBI Taxonomy" id="133412"/>
    <lineage>
        <taxon>Eukaryota</taxon>
        <taxon>Fungi</taxon>
        <taxon>Fungi incertae sedis</taxon>
        <taxon>Zoopagomycota</taxon>
        <taxon>Kickxellomycotina</taxon>
        <taxon>Harpellomycetes</taxon>
        <taxon>Harpellales</taxon>
        <taxon>Legeriomycetaceae</taxon>
        <taxon>Smittium</taxon>
    </lineage>
</organism>
<dbReference type="EMBL" id="LSSM01006341">
    <property type="protein sequence ID" value="OMJ10976.1"/>
    <property type="molecule type" value="Genomic_DNA"/>
</dbReference>